<organism evidence="1">
    <name type="scientific">uncultured Caudovirales phage</name>
    <dbReference type="NCBI Taxonomy" id="2100421"/>
    <lineage>
        <taxon>Viruses</taxon>
        <taxon>Duplodnaviria</taxon>
        <taxon>Heunggongvirae</taxon>
        <taxon>Uroviricota</taxon>
        <taxon>Caudoviricetes</taxon>
        <taxon>Peduoviridae</taxon>
        <taxon>Maltschvirus</taxon>
        <taxon>Maltschvirus maltsch</taxon>
    </lineage>
</organism>
<proteinExistence type="predicted"/>
<dbReference type="EMBL" id="LR798287">
    <property type="protein sequence ID" value="CAB5221513.1"/>
    <property type="molecule type" value="Genomic_DNA"/>
</dbReference>
<name>A0A6J7X2K4_9CAUD</name>
<protein>
    <submittedName>
        <fullName evidence="1">Uncharacterized protein</fullName>
    </submittedName>
</protein>
<evidence type="ECO:0000313" key="1">
    <source>
        <dbReference type="EMBL" id="CAB5221513.1"/>
    </source>
</evidence>
<accession>A0A6J7X2K4</accession>
<reference evidence="1" key="1">
    <citation type="submission" date="2020-05" db="EMBL/GenBank/DDBJ databases">
        <authorList>
            <person name="Chiriac C."/>
            <person name="Salcher M."/>
            <person name="Ghai R."/>
            <person name="Kavagutti S V."/>
        </authorList>
    </citation>
    <scope>NUCLEOTIDE SEQUENCE</scope>
</reference>
<sequence>MDEKKILEQFAKSLGIESKLESLDTIVEEKKKQIEANKPKLKPMSEMYAIKPHVRTKRLIERKELPVQTEVKTNNTKIVIEHKVKQ</sequence>
<gene>
    <name evidence="1" type="ORF">UFOVP245_174</name>
</gene>